<gene>
    <name evidence="12" type="ORF">BCL90_4167</name>
    <name evidence="13" type="ORF">E3V97_24250</name>
</gene>
<dbReference type="SUPFAM" id="SSF81665">
    <property type="entry name" value="Calcium ATPase, transmembrane domain M"/>
    <property type="match status" value="1"/>
</dbReference>
<feature type="domain" description="Cation-transporting P-type ATPase N-terminal" evidence="11">
    <location>
        <begin position="11"/>
        <end position="85"/>
    </location>
</feature>
<dbReference type="InterPro" id="IPR006068">
    <property type="entry name" value="ATPase_P-typ_cation-transptr_C"/>
</dbReference>
<dbReference type="PRINTS" id="PR00120">
    <property type="entry name" value="HATPASE"/>
</dbReference>
<reference evidence="12 14" key="1">
    <citation type="submission" date="2018-10" db="EMBL/GenBank/DDBJ databases">
        <title>Genomic Encyclopedia of Archaeal and Bacterial Type Strains, Phase II (KMG-II): from individual species to whole genera.</title>
        <authorList>
            <person name="Goeker M."/>
        </authorList>
    </citation>
    <scope>NUCLEOTIDE SEQUENCE [LARGE SCALE GENOMIC DNA]</scope>
    <source>
        <strain evidence="12 14">DSM 19624</strain>
    </source>
</reference>
<organism evidence="12 14">
    <name type="scientific">Pedobacter alluvionis</name>
    <dbReference type="NCBI Taxonomy" id="475253"/>
    <lineage>
        <taxon>Bacteria</taxon>
        <taxon>Pseudomonadati</taxon>
        <taxon>Bacteroidota</taxon>
        <taxon>Sphingobacteriia</taxon>
        <taxon>Sphingobacteriales</taxon>
        <taxon>Sphingobacteriaceae</taxon>
        <taxon>Pedobacter</taxon>
    </lineage>
</organism>
<evidence type="ECO:0000313" key="15">
    <source>
        <dbReference type="Proteomes" id="UP000297429"/>
    </source>
</evidence>
<dbReference type="InterPro" id="IPR023299">
    <property type="entry name" value="ATPase_P-typ_cyto_dom_N"/>
</dbReference>
<dbReference type="SFLD" id="SFLDF00027">
    <property type="entry name" value="p-type_atpase"/>
    <property type="match status" value="1"/>
</dbReference>
<dbReference type="SUPFAM" id="SSF81653">
    <property type="entry name" value="Calcium ATPase, transduction domain A"/>
    <property type="match status" value="1"/>
</dbReference>
<feature type="transmembrane region" description="Helical" evidence="10">
    <location>
        <begin position="834"/>
        <end position="852"/>
    </location>
</feature>
<dbReference type="GO" id="GO:0036376">
    <property type="term" value="P:sodium ion export across plasma membrane"/>
    <property type="evidence" value="ECO:0007669"/>
    <property type="project" value="TreeGrafter"/>
</dbReference>
<dbReference type="GO" id="GO:0016887">
    <property type="term" value="F:ATP hydrolysis activity"/>
    <property type="evidence" value="ECO:0007669"/>
    <property type="project" value="InterPro"/>
</dbReference>
<accession>A0A497XYH7</accession>
<dbReference type="Pfam" id="PF00122">
    <property type="entry name" value="E1-E2_ATPase"/>
    <property type="match status" value="1"/>
</dbReference>
<keyword evidence="3" id="KW-1003">Cell membrane</keyword>
<feature type="transmembrane region" description="Helical" evidence="10">
    <location>
        <begin position="766"/>
        <end position="791"/>
    </location>
</feature>
<dbReference type="SFLD" id="SFLDG00002">
    <property type="entry name" value="C1.7:_P-type_atpase_like"/>
    <property type="match status" value="1"/>
</dbReference>
<dbReference type="NCBIfam" id="TIGR01494">
    <property type="entry name" value="ATPase_P-type"/>
    <property type="match status" value="2"/>
</dbReference>
<reference evidence="13 15" key="2">
    <citation type="submission" date="2019-03" db="EMBL/GenBank/DDBJ databases">
        <authorList>
            <person name="He R.-H."/>
        </authorList>
    </citation>
    <scope>NUCLEOTIDE SEQUENCE [LARGE SCALE GENOMIC DNA]</scope>
    <source>
        <strain evidence="13 15">DSM 19624</strain>
    </source>
</reference>
<dbReference type="SMART" id="SM00831">
    <property type="entry name" value="Cation_ATPase_N"/>
    <property type="match status" value="1"/>
</dbReference>
<evidence type="ECO:0000256" key="4">
    <source>
        <dbReference type="ARBA" id="ARBA00022692"/>
    </source>
</evidence>
<proteinExistence type="inferred from homology"/>
<comment type="subcellular location">
    <subcellularLocation>
        <location evidence="1">Cell membrane</location>
        <topology evidence="1">Multi-pass membrane protein</topology>
    </subcellularLocation>
</comment>
<dbReference type="RefSeq" id="WP_121287281.1">
    <property type="nucleotide sequence ID" value="NZ_RCCK01000014.1"/>
</dbReference>
<evidence type="ECO:0000313" key="13">
    <source>
        <dbReference type="EMBL" id="TFB28137.1"/>
    </source>
</evidence>
<dbReference type="Gene3D" id="1.20.1110.10">
    <property type="entry name" value="Calcium-transporting ATPase, transmembrane domain"/>
    <property type="match status" value="1"/>
</dbReference>
<dbReference type="Proteomes" id="UP000297429">
    <property type="component" value="Unassembled WGS sequence"/>
</dbReference>
<evidence type="ECO:0000256" key="1">
    <source>
        <dbReference type="ARBA" id="ARBA00004651"/>
    </source>
</evidence>
<keyword evidence="6" id="KW-0067">ATP-binding</keyword>
<feature type="transmembrane region" description="Helical" evidence="10">
    <location>
        <begin position="65"/>
        <end position="83"/>
    </location>
</feature>
<dbReference type="GO" id="GO:0005886">
    <property type="term" value="C:plasma membrane"/>
    <property type="evidence" value="ECO:0007669"/>
    <property type="project" value="UniProtKB-SubCell"/>
</dbReference>
<dbReference type="Pfam" id="PF13246">
    <property type="entry name" value="Cation_ATPase"/>
    <property type="match status" value="1"/>
</dbReference>
<dbReference type="PANTHER" id="PTHR43294:SF21">
    <property type="entry name" value="CATION TRANSPORTING ATPASE"/>
    <property type="match status" value="1"/>
</dbReference>
<comment type="caution">
    <text evidence="12">The sequence shown here is derived from an EMBL/GenBank/DDBJ whole genome shotgun (WGS) entry which is preliminary data.</text>
</comment>
<protein>
    <submittedName>
        <fullName evidence="12">Ca2+-transporting ATPase</fullName>
    </submittedName>
    <submittedName>
        <fullName evidence="13">Cation-transporting P-type ATPase</fullName>
    </submittedName>
</protein>
<evidence type="ECO:0000256" key="9">
    <source>
        <dbReference type="ARBA" id="ARBA00023136"/>
    </source>
</evidence>
<dbReference type="InterPro" id="IPR001757">
    <property type="entry name" value="P_typ_ATPase"/>
</dbReference>
<dbReference type="GO" id="GO:1990573">
    <property type="term" value="P:potassium ion import across plasma membrane"/>
    <property type="evidence" value="ECO:0007669"/>
    <property type="project" value="TreeGrafter"/>
</dbReference>
<dbReference type="Gene3D" id="3.40.50.1000">
    <property type="entry name" value="HAD superfamily/HAD-like"/>
    <property type="match status" value="1"/>
</dbReference>
<dbReference type="InterPro" id="IPR004014">
    <property type="entry name" value="ATPase_P-typ_cation-transptr_N"/>
</dbReference>
<feature type="transmembrane region" description="Helical" evidence="10">
    <location>
        <begin position="864"/>
        <end position="886"/>
    </location>
</feature>
<dbReference type="Pfam" id="PF00690">
    <property type="entry name" value="Cation_ATPase_N"/>
    <property type="match status" value="1"/>
</dbReference>
<dbReference type="GO" id="GO:0006883">
    <property type="term" value="P:intracellular sodium ion homeostasis"/>
    <property type="evidence" value="ECO:0007669"/>
    <property type="project" value="TreeGrafter"/>
</dbReference>
<dbReference type="EMBL" id="SOPX01000007">
    <property type="protein sequence ID" value="TFB28137.1"/>
    <property type="molecule type" value="Genomic_DNA"/>
</dbReference>
<dbReference type="InterPro" id="IPR059000">
    <property type="entry name" value="ATPase_P-type_domA"/>
</dbReference>
<dbReference type="EMBL" id="RCCK01000014">
    <property type="protein sequence ID" value="RLJ72545.1"/>
    <property type="molecule type" value="Genomic_DNA"/>
</dbReference>
<dbReference type="AlphaFoldDB" id="A0A497XYH7"/>
<evidence type="ECO:0000256" key="7">
    <source>
        <dbReference type="ARBA" id="ARBA00022967"/>
    </source>
</evidence>
<dbReference type="PROSITE" id="PS00154">
    <property type="entry name" value="ATPASE_E1_E2"/>
    <property type="match status" value="1"/>
</dbReference>
<feature type="transmembrane region" description="Helical" evidence="10">
    <location>
        <begin position="282"/>
        <end position="307"/>
    </location>
</feature>
<dbReference type="PRINTS" id="PR00119">
    <property type="entry name" value="CATATPASE"/>
</dbReference>
<evidence type="ECO:0000313" key="14">
    <source>
        <dbReference type="Proteomes" id="UP000273898"/>
    </source>
</evidence>
<feature type="transmembrane region" description="Helical" evidence="10">
    <location>
        <begin position="797"/>
        <end position="814"/>
    </location>
</feature>
<dbReference type="InterPro" id="IPR050510">
    <property type="entry name" value="Cation_transp_ATPase_P-type"/>
</dbReference>
<dbReference type="SUPFAM" id="SSF81660">
    <property type="entry name" value="Metal cation-transporting ATPase, ATP-binding domain N"/>
    <property type="match status" value="1"/>
</dbReference>
<feature type="transmembrane region" description="Helical" evidence="10">
    <location>
        <begin position="692"/>
        <end position="712"/>
    </location>
</feature>
<keyword evidence="7" id="KW-1278">Translocase</keyword>
<dbReference type="InterPro" id="IPR018303">
    <property type="entry name" value="ATPase_P-typ_P_site"/>
</dbReference>
<dbReference type="GO" id="GO:0005391">
    <property type="term" value="F:P-type sodium:potassium-exchanging transporter activity"/>
    <property type="evidence" value="ECO:0007669"/>
    <property type="project" value="TreeGrafter"/>
</dbReference>
<comment type="similarity">
    <text evidence="2">Belongs to the cation transport ATPase (P-type) (TC 3.A.3) family. Type IIA subfamily.</text>
</comment>
<dbReference type="OrthoDB" id="9770315at2"/>
<evidence type="ECO:0000256" key="2">
    <source>
        <dbReference type="ARBA" id="ARBA00005675"/>
    </source>
</evidence>
<dbReference type="Proteomes" id="UP000273898">
    <property type="component" value="Unassembled WGS sequence"/>
</dbReference>
<dbReference type="InterPro" id="IPR044492">
    <property type="entry name" value="P_typ_ATPase_HD_dom"/>
</dbReference>
<dbReference type="PANTHER" id="PTHR43294">
    <property type="entry name" value="SODIUM/POTASSIUM-TRANSPORTING ATPASE SUBUNIT ALPHA"/>
    <property type="match status" value="1"/>
</dbReference>
<evidence type="ECO:0000256" key="3">
    <source>
        <dbReference type="ARBA" id="ARBA00022475"/>
    </source>
</evidence>
<evidence type="ECO:0000256" key="5">
    <source>
        <dbReference type="ARBA" id="ARBA00022741"/>
    </source>
</evidence>
<evidence type="ECO:0000256" key="6">
    <source>
        <dbReference type="ARBA" id="ARBA00022840"/>
    </source>
</evidence>
<evidence type="ECO:0000313" key="12">
    <source>
        <dbReference type="EMBL" id="RLJ72545.1"/>
    </source>
</evidence>
<dbReference type="InterPro" id="IPR036412">
    <property type="entry name" value="HAD-like_sf"/>
</dbReference>
<evidence type="ECO:0000256" key="10">
    <source>
        <dbReference type="SAM" id="Phobius"/>
    </source>
</evidence>
<dbReference type="GO" id="GO:0005524">
    <property type="term" value="F:ATP binding"/>
    <property type="evidence" value="ECO:0007669"/>
    <property type="project" value="UniProtKB-KW"/>
</dbReference>
<feature type="transmembrane region" description="Helical" evidence="10">
    <location>
        <begin position="253"/>
        <end position="270"/>
    </location>
</feature>
<dbReference type="InterPro" id="IPR023298">
    <property type="entry name" value="ATPase_P-typ_TM_dom_sf"/>
</dbReference>
<dbReference type="GO" id="GO:0030007">
    <property type="term" value="P:intracellular potassium ion homeostasis"/>
    <property type="evidence" value="ECO:0007669"/>
    <property type="project" value="TreeGrafter"/>
</dbReference>
<name>A0A497XYH7_9SPHI</name>
<sequence length="896" mass="97325">MNNNLAANNTSVPALSLGELFNAFGTDGQQGISDNEASSRSVKYGLNINVIQKIKSIWQMFFEQFNSPIVYLLFVAAFASLFFKNALEAIAIFIVILVNALIGFFMELQARSSMRALKEMDLSVSKVIRGGKTMEVLSEQLTPGDLLLLEAGDMVSGDGRVIESNGLQVDESALTGESFPILKTSDIQGAETDPSSSVNMVYKGTAVMNGNGKVIITGIAANTELGKISEMVGRSAATKSPLDTKIGNLTKKLIYITLFMTAFFALTAFIEGKPWLEILETSIALAVAAFPEGLPIVATVALAFGMLRMAKRDAIVKRLSSVETLGGVNVILTDKTGTLTENKIFVKVLSFPGEEVRVSMEKGHLVYDDRGINRSQKNFELLVKIGTLCNNAPGDQTEKSKISGDPIEIALLRLNKAAAFSGEGSAENYQRKSEIPFSAETKLMATADLKGNECFISVKGAVEGLILKCTHIQSGTGLNEITSIDREKILADAEALSAGGLRVLAFAFKSMNEIPEGDFITALNYVGMVGFLDPPRSDIKGAIATCRSAGIKIVMITGDHPLTALSIAKQVGITEKEDNEVILGNSLPQQDLLDQEWRERILSTTVFARTSPKQKLEIVDTYQKAGFLVAMTGDGVNDAPAIKKADVGIAMGLRGTQVAKETANIVLKDDSFVSITRAVANGREIFQNIQRFVIYLISCNLSEIIIVTLLGFLGTGAILFPLQILFLNMVTDVFPALALGLGKGDKSIMLKAPRDPCLEIISNRNWLVILVYAVLMTLSVMLAIFLCMSYVSEKVEVINNVAFITLAAAQLFHVFNMSSLRSGMIKNEVTKNKFVWMAIIFCFSLIALVYIFPQSRQVLNLNIIPLQAWLAAIFAGTLPLILVQLYKWIFGKSHQK</sequence>
<dbReference type="InterPro" id="IPR023214">
    <property type="entry name" value="HAD_sf"/>
</dbReference>
<dbReference type="Gene3D" id="3.40.1110.10">
    <property type="entry name" value="Calcium-transporting ATPase, cytoplasmic domain N"/>
    <property type="match status" value="1"/>
</dbReference>
<feature type="transmembrane region" description="Helical" evidence="10">
    <location>
        <begin position="89"/>
        <end position="108"/>
    </location>
</feature>
<dbReference type="SFLD" id="SFLDS00003">
    <property type="entry name" value="Haloacid_Dehalogenase"/>
    <property type="match status" value="1"/>
</dbReference>
<dbReference type="Gene3D" id="2.70.150.10">
    <property type="entry name" value="Calcium-transporting ATPase, cytoplasmic transduction domain A"/>
    <property type="match status" value="1"/>
</dbReference>
<dbReference type="Pfam" id="PF00689">
    <property type="entry name" value="Cation_ATPase_C"/>
    <property type="match status" value="1"/>
</dbReference>
<keyword evidence="9 10" id="KW-0472">Membrane</keyword>
<dbReference type="GO" id="GO:1902600">
    <property type="term" value="P:proton transmembrane transport"/>
    <property type="evidence" value="ECO:0007669"/>
    <property type="project" value="TreeGrafter"/>
</dbReference>
<evidence type="ECO:0000256" key="8">
    <source>
        <dbReference type="ARBA" id="ARBA00022989"/>
    </source>
</evidence>
<dbReference type="FunFam" id="3.40.50.1000:FF:000083">
    <property type="entry name" value="Sodium/potassium-transporting ATPase subunit alpha"/>
    <property type="match status" value="1"/>
</dbReference>
<keyword evidence="8 10" id="KW-1133">Transmembrane helix</keyword>
<keyword evidence="15" id="KW-1185">Reference proteome</keyword>
<evidence type="ECO:0000259" key="11">
    <source>
        <dbReference type="SMART" id="SM00831"/>
    </source>
</evidence>
<dbReference type="InterPro" id="IPR008250">
    <property type="entry name" value="ATPase_P-typ_transduc_dom_A_sf"/>
</dbReference>
<keyword evidence="5" id="KW-0547">Nucleotide-binding</keyword>
<dbReference type="SUPFAM" id="SSF56784">
    <property type="entry name" value="HAD-like"/>
    <property type="match status" value="1"/>
</dbReference>
<feature type="transmembrane region" description="Helical" evidence="10">
    <location>
        <begin position="718"/>
        <end position="741"/>
    </location>
</feature>
<keyword evidence="4 10" id="KW-0812">Transmembrane</keyword>